<feature type="transmembrane region" description="Helical" evidence="1">
    <location>
        <begin position="42"/>
        <end position="63"/>
    </location>
</feature>
<evidence type="ECO:0000256" key="1">
    <source>
        <dbReference type="SAM" id="Phobius"/>
    </source>
</evidence>
<feature type="transmembrane region" description="Helical" evidence="1">
    <location>
        <begin position="137"/>
        <end position="157"/>
    </location>
</feature>
<reference evidence="2" key="1">
    <citation type="submission" date="2021-11" db="EMBL/GenBank/DDBJ databases">
        <authorList>
            <person name="Rodrigo-Torres L."/>
            <person name="Arahal R. D."/>
            <person name="Lucena T."/>
        </authorList>
    </citation>
    <scope>NUCLEOTIDE SEQUENCE</scope>
    <source>
        <strain evidence="2">CECT 7928</strain>
    </source>
</reference>
<comment type="caution">
    <text evidence="2">The sequence shown here is derived from an EMBL/GenBank/DDBJ whole genome shotgun (WGS) entry which is preliminary data.</text>
</comment>
<evidence type="ECO:0000313" key="3">
    <source>
        <dbReference type="Proteomes" id="UP000838748"/>
    </source>
</evidence>
<protein>
    <recommendedName>
        <fullName evidence="4">Membrane-anchored protein</fullName>
    </recommendedName>
</protein>
<feature type="transmembrane region" description="Helical" evidence="1">
    <location>
        <begin position="70"/>
        <end position="90"/>
    </location>
</feature>
<keyword evidence="1" id="KW-1133">Transmembrane helix</keyword>
<evidence type="ECO:0000313" key="2">
    <source>
        <dbReference type="EMBL" id="CAH0537123.1"/>
    </source>
</evidence>
<feature type="transmembrane region" description="Helical" evidence="1">
    <location>
        <begin position="229"/>
        <end position="246"/>
    </location>
</feature>
<keyword evidence="3" id="KW-1185">Reference proteome</keyword>
<feature type="transmembrane region" description="Helical" evidence="1">
    <location>
        <begin position="163"/>
        <end position="184"/>
    </location>
</feature>
<accession>A0ABN8DZE7</accession>
<dbReference type="InterPro" id="IPR007136">
    <property type="entry name" value="DUF347"/>
</dbReference>
<evidence type="ECO:0008006" key="4">
    <source>
        <dbReference type="Google" id="ProtNLM"/>
    </source>
</evidence>
<keyword evidence="1" id="KW-0472">Membrane</keyword>
<dbReference type="Pfam" id="PF03988">
    <property type="entry name" value="DUF347"/>
    <property type="match status" value="4"/>
</dbReference>
<gene>
    <name evidence="2" type="ORF">VMF7928_00950</name>
</gene>
<feature type="transmembrane region" description="Helical" evidence="1">
    <location>
        <begin position="191"/>
        <end position="209"/>
    </location>
</feature>
<feature type="transmembrane region" description="Helical" evidence="1">
    <location>
        <begin position="12"/>
        <end position="30"/>
    </location>
</feature>
<keyword evidence="1" id="KW-0812">Transmembrane</keyword>
<dbReference type="Proteomes" id="UP000838748">
    <property type="component" value="Unassembled WGS sequence"/>
</dbReference>
<dbReference type="EMBL" id="CAKLDM010000001">
    <property type="protein sequence ID" value="CAH0537123.1"/>
    <property type="molecule type" value="Genomic_DNA"/>
</dbReference>
<proteinExistence type="predicted"/>
<sequence length="260" mass="28564">MKNHTASKPLNKVANITIFFWIIKIISTTAGESTSDFLGEHLGTATFITLFLLLAGLIASVFIQIRYKRYVPWMYWTVIVLIAVFGTMLADTIHFVGVPFILTTSGFLVLLLAALAIWHRSENSLDMHTINTPRREIFYWAVIFLTFCFGTAAGDWVANGLHLGFLDAAIFFGVAMLAIPAVLYALGVNSIALFWISYILTRPFGAAGADLLGKPTKIGGFGLGDGTTSVISLIAIVVLVALLTVADRQEMRKEEHVYNQ</sequence>
<organism evidence="2 3">
    <name type="scientific">Vibrio marisflavi CECT 7928</name>
    <dbReference type="NCBI Taxonomy" id="634439"/>
    <lineage>
        <taxon>Bacteria</taxon>
        <taxon>Pseudomonadati</taxon>
        <taxon>Pseudomonadota</taxon>
        <taxon>Gammaproteobacteria</taxon>
        <taxon>Vibrionales</taxon>
        <taxon>Vibrionaceae</taxon>
        <taxon>Vibrio</taxon>
    </lineage>
</organism>
<name>A0ABN8DZE7_9VIBR</name>
<feature type="transmembrane region" description="Helical" evidence="1">
    <location>
        <begin position="96"/>
        <end position="117"/>
    </location>
</feature>
<dbReference type="RefSeq" id="WP_237360324.1">
    <property type="nucleotide sequence ID" value="NZ_CAKLDM010000001.1"/>
</dbReference>